<proteinExistence type="predicted"/>
<dbReference type="Proteomes" id="UP000016496">
    <property type="component" value="Unassembled WGS sequence"/>
</dbReference>
<protein>
    <submittedName>
        <fullName evidence="1">Uncharacterized protein</fullName>
    </submittedName>
</protein>
<organism evidence="1 2">
    <name type="scientific">Bacteroides pyogenes F0041</name>
    <dbReference type="NCBI Taxonomy" id="1321819"/>
    <lineage>
        <taxon>Bacteria</taxon>
        <taxon>Pseudomonadati</taxon>
        <taxon>Bacteroidota</taxon>
        <taxon>Bacteroidia</taxon>
        <taxon>Bacteroidales</taxon>
        <taxon>Bacteroidaceae</taxon>
        <taxon>Bacteroides</taxon>
    </lineage>
</organism>
<dbReference type="HOGENOM" id="CLU_3164830_0_0_10"/>
<evidence type="ECO:0000313" key="2">
    <source>
        <dbReference type="Proteomes" id="UP000016496"/>
    </source>
</evidence>
<comment type="caution">
    <text evidence="1">The sequence shown here is derived from an EMBL/GenBank/DDBJ whole genome shotgun (WGS) entry which is preliminary data.</text>
</comment>
<gene>
    <name evidence="1" type="ORF">HMPREF1981_02009</name>
</gene>
<accession>U2DU11</accession>
<dbReference type="EMBL" id="AWSV01000108">
    <property type="protein sequence ID" value="ERI85122.1"/>
    <property type="molecule type" value="Genomic_DNA"/>
</dbReference>
<sequence length="47" mass="5384">MFIVAQANVVYCFSVHQESHSLLFNNAKVAILFNKTIVFVKKLRNNS</sequence>
<reference evidence="1 2" key="1">
    <citation type="submission" date="2013-08" db="EMBL/GenBank/DDBJ databases">
        <authorList>
            <person name="Weinstock G."/>
            <person name="Sodergren E."/>
            <person name="Wylie T."/>
            <person name="Fulton L."/>
            <person name="Fulton R."/>
            <person name="Fronick C."/>
            <person name="O'Laughlin M."/>
            <person name="Godfrey J."/>
            <person name="Miner T."/>
            <person name="Herter B."/>
            <person name="Appelbaum E."/>
            <person name="Cordes M."/>
            <person name="Lek S."/>
            <person name="Wollam A."/>
            <person name="Pepin K.H."/>
            <person name="Palsikar V.B."/>
            <person name="Mitreva M."/>
            <person name="Wilson R.K."/>
        </authorList>
    </citation>
    <scope>NUCLEOTIDE SEQUENCE [LARGE SCALE GENOMIC DNA]</scope>
    <source>
        <strain evidence="1 2">F0041</strain>
    </source>
</reference>
<name>U2DU11_9BACE</name>
<dbReference type="AlphaFoldDB" id="U2DU11"/>
<evidence type="ECO:0000313" key="1">
    <source>
        <dbReference type="EMBL" id="ERI85122.1"/>
    </source>
</evidence>